<dbReference type="EMBL" id="CAJJDN010000063">
    <property type="protein sequence ID" value="CAD8094726.1"/>
    <property type="molecule type" value="Genomic_DNA"/>
</dbReference>
<evidence type="ECO:0000256" key="2">
    <source>
        <dbReference type="ARBA" id="ARBA00022679"/>
    </source>
</evidence>
<dbReference type="Proteomes" id="UP000692954">
    <property type="component" value="Unassembled WGS sequence"/>
</dbReference>
<evidence type="ECO:0000256" key="3">
    <source>
        <dbReference type="ARBA" id="ARBA00022777"/>
    </source>
</evidence>
<dbReference type="InterPro" id="IPR004166">
    <property type="entry name" value="a-kinase_dom"/>
</dbReference>
<dbReference type="GO" id="GO:0005524">
    <property type="term" value="F:ATP binding"/>
    <property type="evidence" value="ECO:0007669"/>
    <property type="project" value="InterPro"/>
</dbReference>
<dbReference type="Pfam" id="PF02816">
    <property type="entry name" value="Alpha_kinase"/>
    <property type="match status" value="1"/>
</dbReference>
<dbReference type="GO" id="GO:0005737">
    <property type="term" value="C:cytoplasm"/>
    <property type="evidence" value="ECO:0007669"/>
    <property type="project" value="TreeGrafter"/>
</dbReference>
<evidence type="ECO:0000256" key="1">
    <source>
        <dbReference type="ARBA" id="ARBA00022527"/>
    </source>
</evidence>
<reference evidence="6" key="1">
    <citation type="submission" date="2021-01" db="EMBL/GenBank/DDBJ databases">
        <authorList>
            <consortium name="Genoscope - CEA"/>
            <person name="William W."/>
        </authorList>
    </citation>
    <scope>NUCLEOTIDE SEQUENCE</scope>
</reference>
<organism evidence="6 7">
    <name type="scientific">Paramecium sonneborni</name>
    <dbReference type="NCBI Taxonomy" id="65129"/>
    <lineage>
        <taxon>Eukaryota</taxon>
        <taxon>Sar</taxon>
        <taxon>Alveolata</taxon>
        <taxon>Ciliophora</taxon>
        <taxon>Intramacronucleata</taxon>
        <taxon>Oligohymenophorea</taxon>
        <taxon>Peniculida</taxon>
        <taxon>Parameciidae</taxon>
        <taxon>Paramecium</taxon>
    </lineage>
</organism>
<dbReference type="PANTHER" id="PTHR47763:SF1">
    <property type="entry name" value="DUF659 DOMAIN-CONTAINING PROTEIN"/>
    <property type="match status" value="1"/>
</dbReference>
<dbReference type="InterPro" id="IPR052969">
    <property type="entry name" value="Thr-specific_kinase-like"/>
</dbReference>
<keyword evidence="2" id="KW-0808">Transferase</keyword>
<feature type="domain" description="Alpha-type protein kinase" evidence="5">
    <location>
        <begin position="530"/>
        <end position="786"/>
    </location>
</feature>
<dbReference type="AlphaFoldDB" id="A0A8S1NXK8"/>
<accession>A0A8S1NXK8</accession>
<keyword evidence="4" id="KW-0175">Coiled coil</keyword>
<protein>
    <recommendedName>
        <fullName evidence="5">Alpha-type protein kinase domain-containing protein</fullName>
    </recommendedName>
</protein>
<keyword evidence="3" id="KW-0418">Kinase</keyword>
<keyword evidence="7" id="KW-1185">Reference proteome</keyword>
<gene>
    <name evidence="6" type="ORF">PSON_ATCC_30995.1.T0630036</name>
</gene>
<dbReference type="OrthoDB" id="301415at2759"/>
<dbReference type="PANTHER" id="PTHR47763">
    <property type="entry name" value="ALPHA-PROTEIN KINASE VWKA"/>
    <property type="match status" value="1"/>
</dbReference>
<evidence type="ECO:0000256" key="4">
    <source>
        <dbReference type="SAM" id="Coils"/>
    </source>
</evidence>
<sequence length="786" mass="91869">MKRKIKIQPINIPHQDSPIVIEMNDTDLFYLKAKKGVADILKGINQDEFVFYSKSKSLVVHEEDRVSKIFLNKDSNEIDLYLTSDLIKKAVSVGGGVAGGGQFYQAAQQIMGQQQNKEAKLENEIKDLKSEVLKLENQLRIEKNDLNNQISEYQDQIQELQNEQKSLKKWFDDKVQQEEEQRAEIIQKYKDMMVVNNNLRNEIMQKENLIEELQYQLKTAEVEKKFNEDQYKRENEQGRQQSTMLNDTEFQKARFEVENLNRLYKEEQFERKKEKEVASQLQKQIQEQKNKLQQKCEELNQARSYAEQEIANLKEDIKRLEEKCSQYKDQIIQQKKDITDQTNKYMQIQIKLSEVEAELSLQIKNVNKLRDDVKEQQQEIERKDNIIRDIKSSKDAQLNKMNKSEEEKQDKIHALENEVKKITEDRRRIKDQLQDENQQKTIEIHKLQKELQNLIETSNQNMQTANQKIEKLLNQLEKENEKLKVEENKRAQLAKRIKENALRKVGDGKIVSPTEALFKNMSNPFEFLKNENIMTNDWTVQVEILRIDTNKALESLIKSQEPNIAQFVQREPIGNWTIKKSLGINGDGTKRKAFLMQVISSEGDRYTHQVFLVKELIGFERIVTVEKALYVAQSSLIAKVLADLFQDKIQKSVPEKPPCKFAYREPFLLQAAEGNFYIAERLTKGNFTKFNGEGESIDKDQKTTSYLNAFSLFTYFATQKMLMVSNIQGNYDGAEYILCDPVISSPEGIMGDEDLAEPHILQFQDNFKENPKNYGKNYLNSLGFKI</sequence>
<evidence type="ECO:0000313" key="6">
    <source>
        <dbReference type="EMBL" id="CAD8094726.1"/>
    </source>
</evidence>
<evidence type="ECO:0000313" key="7">
    <source>
        <dbReference type="Proteomes" id="UP000692954"/>
    </source>
</evidence>
<proteinExistence type="predicted"/>
<dbReference type="PROSITE" id="PS51158">
    <property type="entry name" value="ALPHA_KINASE"/>
    <property type="match status" value="1"/>
</dbReference>
<keyword evidence="1" id="KW-0723">Serine/threonine-protein kinase</keyword>
<feature type="coiled-coil region" evidence="4">
    <location>
        <begin position="104"/>
        <end position="496"/>
    </location>
</feature>
<comment type="caution">
    <text evidence="6">The sequence shown here is derived from an EMBL/GenBank/DDBJ whole genome shotgun (WGS) entry which is preliminary data.</text>
</comment>
<name>A0A8S1NXK8_9CILI</name>
<dbReference type="GO" id="GO:0004674">
    <property type="term" value="F:protein serine/threonine kinase activity"/>
    <property type="evidence" value="ECO:0007669"/>
    <property type="project" value="UniProtKB-KW"/>
</dbReference>
<evidence type="ECO:0000259" key="5">
    <source>
        <dbReference type="PROSITE" id="PS51158"/>
    </source>
</evidence>